<dbReference type="Proteomes" id="UP000683000">
    <property type="component" value="Unassembled WGS sequence"/>
</dbReference>
<keyword evidence="2" id="KW-1185">Reference proteome</keyword>
<protein>
    <submittedName>
        <fullName evidence="1">Uncharacterized protein</fullName>
    </submittedName>
</protein>
<reference evidence="1" key="1">
    <citation type="submission" date="2021-03" db="EMBL/GenBank/DDBJ databases">
        <title>Evolutionary innovations through gain and loss of genes in the ectomycorrhizal Boletales.</title>
        <authorList>
            <person name="Wu G."/>
            <person name="Miyauchi S."/>
            <person name="Morin E."/>
            <person name="Yang Z.-L."/>
            <person name="Xu J."/>
            <person name="Martin F.M."/>
        </authorList>
    </citation>
    <scope>NUCLEOTIDE SEQUENCE</scope>
    <source>
        <strain evidence="1">BR01</strain>
    </source>
</reference>
<organism evidence="1 2">
    <name type="scientific">Boletus reticuloceps</name>
    <dbReference type="NCBI Taxonomy" id="495285"/>
    <lineage>
        <taxon>Eukaryota</taxon>
        <taxon>Fungi</taxon>
        <taxon>Dikarya</taxon>
        <taxon>Basidiomycota</taxon>
        <taxon>Agaricomycotina</taxon>
        <taxon>Agaricomycetes</taxon>
        <taxon>Agaricomycetidae</taxon>
        <taxon>Boletales</taxon>
        <taxon>Boletineae</taxon>
        <taxon>Boletaceae</taxon>
        <taxon>Boletoideae</taxon>
        <taxon>Boletus</taxon>
    </lineage>
</organism>
<comment type="caution">
    <text evidence="1">The sequence shown here is derived from an EMBL/GenBank/DDBJ whole genome shotgun (WGS) entry which is preliminary data.</text>
</comment>
<sequence length="531" mass="59431">MSNTTVDNETLLKNLRDAVWGDQTIFKNQRDLSDAGMGHSHIVDYLDFGEYLTAIKVIAPTVRSARFLVREEYRLAFKAFEEDALYSGGACVMGQPGIGKSCFIAYAVIERLRNKQPVAVQIHDESYGLFSEAGVSLHSSRDQEPLRTHQGIWAFSDSNADVDIPAFAFRNTPDVKVFQTTSPKIRRWKEWTKQNMITRYIMDVWSSEEITALACCPFGHDVHRMNDLALKWGAVPRTLLQILGDDQERLFEREMRGIALRAIPDCRNTLRSMANLDATLPVDSGPSSIFFIKPRRSRDSVSRVLHTIYVPTETIAGILGVAVCSAAEGDRQDFFNAMIASPSTRGAAGFIFQIWIHSFLSSGNPIQCSWHGKSSKSLPSTLRLASPGQSVCTNDEIRQTSPPFYWKAPPDFEGIDGALFDEQDNIYAIQITVASRHGSPRPGLDKLRRLLRDEDAKKKKWMVLFIGNRLEQSEIASRKYSDNLQVDVGGKKQKPKTVTVRVGWCATSPLEAEITAVATLTNYVLPESDDE</sequence>
<dbReference type="InterPro" id="IPR052980">
    <property type="entry name" value="Crinkler_effector"/>
</dbReference>
<dbReference type="AlphaFoldDB" id="A0A8I2YQG8"/>
<proteinExistence type="predicted"/>
<dbReference type="OrthoDB" id="2638167at2759"/>
<dbReference type="PANTHER" id="PTHR33129">
    <property type="entry name" value="PROTEIN KINASE DOMAIN-CONTAINING PROTEIN-RELATED"/>
    <property type="match status" value="1"/>
</dbReference>
<name>A0A8I2YQG8_9AGAM</name>
<dbReference type="EMBL" id="JAGFBS010000009">
    <property type="protein sequence ID" value="KAG6377439.1"/>
    <property type="molecule type" value="Genomic_DNA"/>
</dbReference>
<evidence type="ECO:0000313" key="2">
    <source>
        <dbReference type="Proteomes" id="UP000683000"/>
    </source>
</evidence>
<dbReference type="PANTHER" id="PTHR33129:SF3">
    <property type="entry name" value="HOT SPOT (RHS) PROTEIN, PUTATIVE-RELATED"/>
    <property type="match status" value="1"/>
</dbReference>
<gene>
    <name evidence="1" type="ORF">JVT61DRAFT_15244</name>
</gene>
<evidence type="ECO:0000313" key="1">
    <source>
        <dbReference type="EMBL" id="KAG6377439.1"/>
    </source>
</evidence>
<accession>A0A8I2YQG8</accession>